<proteinExistence type="predicted"/>
<dbReference type="InParanoid" id="A0A2V0PL13"/>
<dbReference type="EMBL" id="BDRX01000114">
    <property type="protein sequence ID" value="GBF98017.1"/>
    <property type="molecule type" value="Genomic_DNA"/>
</dbReference>
<organism evidence="1 2">
    <name type="scientific">Raphidocelis subcapitata</name>
    <dbReference type="NCBI Taxonomy" id="307507"/>
    <lineage>
        <taxon>Eukaryota</taxon>
        <taxon>Viridiplantae</taxon>
        <taxon>Chlorophyta</taxon>
        <taxon>core chlorophytes</taxon>
        <taxon>Chlorophyceae</taxon>
        <taxon>CS clade</taxon>
        <taxon>Sphaeropleales</taxon>
        <taxon>Selenastraceae</taxon>
        <taxon>Raphidocelis</taxon>
    </lineage>
</organism>
<evidence type="ECO:0000313" key="1">
    <source>
        <dbReference type="EMBL" id="GBF98017.1"/>
    </source>
</evidence>
<protein>
    <submittedName>
        <fullName evidence="1">Uncharacterized protein</fullName>
    </submittedName>
</protein>
<gene>
    <name evidence="1" type="ORF">Rsub_11128</name>
</gene>
<dbReference type="Proteomes" id="UP000247498">
    <property type="component" value="Unassembled WGS sequence"/>
</dbReference>
<name>A0A2V0PL13_9CHLO</name>
<accession>A0A2V0PL13</accession>
<evidence type="ECO:0000313" key="2">
    <source>
        <dbReference type="Proteomes" id="UP000247498"/>
    </source>
</evidence>
<keyword evidence="2" id="KW-1185">Reference proteome</keyword>
<dbReference type="AlphaFoldDB" id="A0A2V0PL13"/>
<sequence>MNYSTYNTKIACPTASATGDTVCDDAKGGLTFTINTAPGLPTLQCTSATLVVTDSTGEDVPANKCSRSCASRGITVQCTDLAPGIYTLAASVPDTQYPGCPSTARVSGEVKKYGAPNVVVDPLNQEAPTVCKGAAPAGFTFKVDTDPSGFEITVQDTTHCNWDSATKIVTCSGVTQTTALHVQAKYGGGGECLTSPKAVTVSTEQIIKIDSISPVNDQICPTGSGKGDITYTITTSAVATGVNIQLKGPESADDAALCICSSCGPPSNVFTVTCKGLGEGSYTLKAQAVGGVCSNPWAESLRPATVTFYDYKIIANTSQQAGTSQKTMVCPETTASFLIPVSLDGHLLPSDVILGKDPCVISDSTYVSVWKKQTPEVDHIDTEVEYLCPDKTPATADLTFTVNTTKPASAVTARLISGSVDVSAQYKCNAEPGDHLGVRSRKVTCRDLPAGEYVLEVTPYSLVLACRGEPVNSTVATVPRLDSEVKAGNKEVRRVDRGKCHNDYTRTLGYRKTNGDMNGYILNGSIKLWWICVQGSCSGSRSNTAGGSGYSQTIAIF</sequence>
<comment type="caution">
    <text evidence="1">The sequence shown here is derived from an EMBL/GenBank/DDBJ whole genome shotgun (WGS) entry which is preliminary data.</text>
</comment>
<reference evidence="1 2" key="1">
    <citation type="journal article" date="2018" name="Sci. Rep.">
        <title>Raphidocelis subcapitata (=Pseudokirchneriella subcapitata) provides an insight into genome evolution and environmental adaptations in the Sphaeropleales.</title>
        <authorList>
            <person name="Suzuki S."/>
            <person name="Yamaguchi H."/>
            <person name="Nakajima N."/>
            <person name="Kawachi M."/>
        </authorList>
    </citation>
    <scope>NUCLEOTIDE SEQUENCE [LARGE SCALE GENOMIC DNA]</scope>
    <source>
        <strain evidence="1 2">NIES-35</strain>
    </source>
</reference>